<dbReference type="RefSeq" id="WP_052439571.1">
    <property type="nucleotide sequence ID" value="NZ_BBPN01000078.1"/>
</dbReference>
<gene>
    <name evidence="2" type="ORF">SAMN05414137_15114</name>
</gene>
<evidence type="ECO:0000313" key="2">
    <source>
        <dbReference type="EMBL" id="SEM74678.1"/>
    </source>
</evidence>
<dbReference type="InterPro" id="IPR025246">
    <property type="entry name" value="IS30-like_HTH"/>
</dbReference>
<name>A0A1H8AY22_STRJI</name>
<evidence type="ECO:0000313" key="3">
    <source>
        <dbReference type="Proteomes" id="UP000183015"/>
    </source>
</evidence>
<dbReference type="EMBL" id="FOAZ01000051">
    <property type="protein sequence ID" value="SEM74678.1"/>
    <property type="molecule type" value="Genomic_DNA"/>
</dbReference>
<dbReference type="AlphaFoldDB" id="A0A1H8AY22"/>
<dbReference type="Gene3D" id="1.10.10.60">
    <property type="entry name" value="Homeodomain-like"/>
    <property type="match status" value="1"/>
</dbReference>
<proteinExistence type="predicted"/>
<sequence length="121" mass="13722">MLTNEEAERARDLFRAGHPYAEIARRLGRDRATIRAYLTGRRTVGVRRGHPNPLSPYIPYCIERLSLNPQLTASTLYGDVVARGYPQSYSSFTRALRSLGLRPASRSRTGGSHRFVCSYEY</sequence>
<evidence type="ECO:0000259" key="1">
    <source>
        <dbReference type="Pfam" id="PF13936"/>
    </source>
</evidence>
<dbReference type="Pfam" id="PF13936">
    <property type="entry name" value="HTH_38"/>
    <property type="match status" value="1"/>
</dbReference>
<feature type="domain" description="Transposase IS30-like HTH" evidence="1">
    <location>
        <begin position="2"/>
        <end position="34"/>
    </location>
</feature>
<organism evidence="2 3">
    <name type="scientific">Streptacidiphilus jiangxiensis</name>
    <dbReference type="NCBI Taxonomy" id="235985"/>
    <lineage>
        <taxon>Bacteria</taxon>
        <taxon>Bacillati</taxon>
        <taxon>Actinomycetota</taxon>
        <taxon>Actinomycetes</taxon>
        <taxon>Kitasatosporales</taxon>
        <taxon>Streptomycetaceae</taxon>
        <taxon>Streptacidiphilus</taxon>
    </lineage>
</organism>
<dbReference type="Proteomes" id="UP000183015">
    <property type="component" value="Unassembled WGS sequence"/>
</dbReference>
<dbReference type="OrthoDB" id="2065409at2"/>
<reference evidence="3" key="1">
    <citation type="submission" date="2016-10" db="EMBL/GenBank/DDBJ databases">
        <authorList>
            <person name="Varghese N."/>
        </authorList>
    </citation>
    <scope>NUCLEOTIDE SEQUENCE [LARGE SCALE GENOMIC DNA]</scope>
    <source>
        <strain evidence="3">DSM 45096 / BCRC 16803 / CGMCC 4.1857 / CIP 109030 / JCM 12277 / KCTC 19219 / NBRC 100920 / 33214</strain>
    </source>
</reference>
<keyword evidence="3" id="KW-1185">Reference proteome</keyword>
<protein>
    <submittedName>
        <fullName evidence="2">Helix-turn-helix domain-containing protein</fullName>
    </submittedName>
</protein>
<dbReference type="eggNOG" id="COG4584">
    <property type="taxonomic scope" value="Bacteria"/>
</dbReference>
<accession>A0A1H8AY22</accession>